<proteinExistence type="predicted"/>
<dbReference type="OrthoDB" id="5823521at2"/>
<dbReference type="EMBL" id="PYMA01000001">
    <property type="protein sequence ID" value="PSW22146.1"/>
    <property type="molecule type" value="Genomic_DNA"/>
</dbReference>
<reference evidence="1 2" key="1">
    <citation type="submission" date="2018-01" db="EMBL/GenBank/DDBJ databases">
        <title>Whole genome sequencing of Histamine producing bacteria.</title>
        <authorList>
            <person name="Butler K."/>
        </authorList>
    </citation>
    <scope>NUCLEOTIDE SEQUENCE [LARGE SCALE GENOMIC DNA]</scope>
    <source>
        <strain evidence="1 2">DSM 100436</strain>
    </source>
</reference>
<dbReference type="AlphaFoldDB" id="A0A2T3P0U5"/>
<evidence type="ECO:0000313" key="2">
    <source>
        <dbReference type="Proteomes" id="UP000241771"/>
    </source>
</evidence>
<name>A0A2T3P0U5_9GAMM</name>
<dbReference type="PROSITE" id="PS51257">
    <property type="entry name" value="PROKAR_LIPOPROTEIN"/>
    <property type="match status" value="1"/>
</dbReference>
<gene>
    <name evidence="1" type="ORF">C9I98_02450</name>
</gene>
<comment type="caution">
    <text evidence="1">The sequence shown here is derived from an EMBL/GenBank/DDBJ whole genome shotgun (WGS) entry which is preliminary data.</text>
</comment>
<evidence type="ECO:0000313" key="1">
    <source>
        <dbReference type="EMBL" id="PSW22146.1"/>
    </source>
</evidence>
<organism evidence="1 2">
    <name type="scientific">Photobacterium sanctipauli</name>
    <dbReference type="NCBI Taxonomy" id="1342794"/>
    <lineage>
        <taxon>Bacteria</taxon>
        <taxon>Pseudomonadati</taxon>
        <taxon>Pseudomonadota</taxon>
        <taxon>Gammaproteobacteria</taxon>
        <taxon>Vibrionales</taxon>
        <taxon>Vibrionaceae</taxon>
        <taxon>Photobacterium</taxon>
    </lineage>
</organism>
<dbReference type="RefSeq" id="WP_036821381.1">
    <property type="nucleotide sequence ID" value="NZ_JGVO01000330.1"/>
</dbReference>
<protein>
    <submittedName>
        <fullName evidence="1">Uncharacterized protein</fullName>
    </submittedName>
</protein>
<keyword evidence="2" id="KW-1185">Reference proteome</keyword>
<sequence>MRIQSKKALLLASSLTFIISGCSSTPETIRKTGEYSFYDSTLSFISLNDTRSNGAVVDKGVFYPKSAYSFTYRYCSTSEQNAQNDIAEYQDLAKRVCDANAGQLIHQPSGTWCVSNANTFDERPIFSARISSTALWADLCLDGPFVTLKVTENTTAPQDEWYQSAQILGYQPYHPQRQLVSPAVVSSTLYQAPTTSGSSNTWSDESQFIYSNVGATVCIYDHPQGAPSGYTYRGQVHSVNSGMVKVLATEKLQGDIRTAPAFKRLEWHREAYITASASSWFVCS</sequence>
<dbReference type="Proteomes" id="UP000241771">
    <property type="component" value="Unassembled WGS sequence"/>
</dbReference>
<accession>A0A2T3P0U5</accession>